<proteinExistence type="predicted"/>
<gene>
    <name evidence="1" type="ORF">MSAN_01047400</name>
</gene>
<evidence type="ECO:0000313" key="2">
    <source>
        <dbReference type="Proteomes" id="UP000623467"/>
    </source>
</evidence>
<keyword evidence="2" id="KW-1185">Reference proteome</keyword>
<comment type="caution">
    <text evidence="1">The sequence shown here is derived from an EMBL/GenBank/DDBJ whole genome shotgun (WGS) entry which is preliminary data.</text>
</comment>
<dbReference type="Proteomes" id="UP000623467">
    <property type="component" value="Unassembled WGS sequence"/>
</dbReference>
<name>A0A8H7D6A4_9AGAR</name>
<sequence length="163" mass="17860">MSSFALGPLSNRPPQYQNQYMLLKKDGILKLAAVSRRALASPPETLAEIFLFCLPFHRGGHPIIPNPNEAPLVLCAVCRQWRNIALDTPYLWRSLYGSSREVPPAALSVDIHHGTPRAVSRHSRIALTAGTQPLSTASDPSAAASLGLRAPRCRERVAHPRKL</sequence>
<organism evidence="1 2">
    <name type="scientific">Mycena sanguinolenta</name>
    <dbReference type="NCBI Taxonomy" id="230812"/>
    <lineage>
        <taxon>Eukaryota</taxon>
        <taxon>Fungi</taxon>
        <taxon>Dikarya</taxon>
        <taxon>Basidiomycota</taxon>
        <taxon>Agaricomycotina</taxon>
        <taxon>Agaricomycetes</taxon>
        <taxon>Agaricomycetidae</taxon>
        <taxon>Agaricales</taxon>
        <taxon>Marasmiineae</taxon>
        <taxon>Mycenaceae</taxon>
        <taxon>Mycena</taxon>
    </lineage>
</organism>
<dbReference type="AlphaFoldDB" id="A0A8H7D6A4"/>
<dbReference type="InterPro" id="IPR036047">
    <property type="entry name" value="F-box-like_dom_sf"/>
</dbReference>
<protein>
    <recommendedName>
        <fullName evidence="3">F-box domain-containing protein</fullName>
    </recommendedName>
</protein>
<evidence type="ECO:0000313" key="1">
    <source>
        <dbReference type="EMBL" id="KAF7363894.1"/>
    </source>
</evidence>
<dbReference type="OrthoDB" id="3026145at2759"/>
<reference evidence="1" key="1">
    <citation type="submission" date="2020-05" db="EMBL/GenBank/DDBJ databases">
        <title>Mycena genomes resolve the evolution of fungal bioluminescence.</title>
        <authorList>
            <person name="Tsai I.J."/>
        </authorList>
    </citation>
    <scope>NUCLEOTIDE SEQUENCE</scope>
    <source>
        <strain evidence="1">160909Yilan</strain>
    </source>
</reference>
<dbReference type="SUPFAM" id="SSF81383">
    <property type="entry name" value="F-box domain"/>
    <property type="match status" value="1"/>
</dbReference>
<dbReference type="EMBL" id="JACAZH010000007">
    <property type="protein sequence ID" value="KAF7363894.1"/>
    <property type="molecule type" value="Genomic_DNA"/>
</dbReference>
<accession>A0A8H7D6A4</accession>
<evidence type="ECO:0008006" key="3">
    <source>
        <dbReference type="Google" id="ProtNLM"/>
    </source>
</evidence>
<dbReference type="Gene3D" id="1.20.1280.50">
    <property type="match status" value="1"/>
</dbReference>